<feature type="transmembrane region" description="Helical" evidence="1">
    <location>
        <begin position="16"/>
        <end position="36"/>
    </location>
</feature>
<dbReference type="RefSeq" id="WP_209700429.1">
    <property type="nucleotide sequence ID" value="NZ_JAGGLM010000001.1"/>
</dbReference>
<keyword evidence="1" id="KW-1133">Transmembrane helix</keyword>
<reference evidence="2 3" key="1">
    <citation type="submission" date="2021-03" db="EMBL/GenBank/DDBJ databases">
        <title>Genomic Encyclopedia of Type Strains, Phase IV (KMG-IV): sequencing the most valuable type-strain genomes for metagenomic binning, comparative biology and taxonomic classification.</title>
        <authorList>
            <person name="Goeker M."/>
        </authorList>
    </citation>
    <scope>NUCLEOTIDE SEQUENCE [LARGE SCALE GENOMIC DNA]</scope>
    <source>
        <strain evidence="2 3">DSM 28783</strain>
    </source>
</reference>
<evidence type="ECO:0000313" key="3">
    <source>
        <dbReference type="Proteomes" id="UP001519307"/>
    </source>
</evidence>
<keyword evidence="1" id="KW-0812">Transmembrane</keyword>
<keyword evidence="1" id="KW-0472">Membrane</keyword>
<proteinExistence type="predicted"/>
<accession>A0ABS4KN49</accession>
<keyword evidence="3" id="KW-1185">Reference proteome</keyword>
<comment type="caution">
    <text evidence="2">The sequence shown here is derived from an EMBL/GenBank/DDBJ whole genome shotgun (WGS) entry which is preliminary data.</text>
</comment>
<gene>
    <name evidence="2" type="ORF">J2Z42_000128</name>
</gene>
<evidence type="ECO:0000313" key="2">
    <source>
        <dbReference type="EMBL" id="MBP2031463.1"/>
    </source>
</evidence>
<evidence type="ECO:0000256" key="1">
    <source>
        <dbReference type="SAM" id="Phobius"/>
    </source>
</evidence>
<dbReference type="Proteomes" id="UP001519307">
    <property type="component" value="Unassembled WGS sequence"/>
</dbReference>
<dbReference type="EMBL" id="JAGGLM010000001">
    <property type="protein sequence ID" value="MBP2031463.1"/>
    <property type="molecule type" value="Genomic_DNA"/>
</dbReference>
<protein>
    <submittedName>
        <fullName evidence="2">Lipopolysaccharide export LptBFGC system permease protein LptF</fullName>
    </submittedName>
</protein>
<organism evidence="2 3">
    <name type="scientific">Clostridium algifaecis</name>
    <dbReference type="NCBI Taxonomy" id="1472040"/>
    <lineage>
        <taxon>Bacteria</taxon>
        <taxon>Bacillati</taxon>
        <taxon>Bacillota</taxon>
        <taxon>Clostridia</taxon>
        <taxon>Eubacteriales</taxon>
        <taxon>Clostridiaceae</taxon>
        <taxon>Clostridium</taxon>
    </lineage>
</organism>
<sequence>MENLNERINGNIKYKFAIVVLSIVCVIMAVESLIIIKNVNTRKTQLSGIDNKLNKKYINKKIQYNEIINSLNEMNNVKILDFNNDKVKDIITINLEIIDNKKNIQNDFTKIEKIKGFYNIASIKTGDYKDENKDGTFKIQLSVNFTKDMKKEV</sequence>
<name>A0ABS4KN49_9CLOT</name>